<feature type="transmembrane region" description="Helical" evidence="1">
    <location>
        <begin position="12"/>
        <end position="33"/>
    </location>
</feature>
<protein>
    <recommendedName>
        <fullName evidence="4">DUF2568 domain-containing protein</fullName>
    </recommendedName>
</protein>
<evidence type="ECO:0008006" key="4">
    <source>
        <dbReference type="Google" id="ProtNLM"/>
    </source>
</evidence>
<dbReference type="OrthoDB" id="3698872at2"/>
<keyword evidence="1" id="KW-1133">Transmembrane helix</keyword>
<dbReference type="Proteomes" id="UP000325787">
    <property type="component" value="Chromosome"/>
</dbReference>
<evidence type="ECO:0000313" key="2">
    <source>
        <dbReference type="EMBL" id="QFZ22529.1"/>
    </source>
</evidence>
<organism evidence="2 3">
    <name type="scientific">Saccharothrix syringae</name>
    <name type="common">Nocardiopsis syringae</name>
    <dbReference type="NCBI Taxonomy" id="103733"/>
    <lineage>
        <taxon>Bacteria</taxon>
        <taxon>Bacillati</taxon>
        <taxon>Actinomycetota</taxon>
        <taxon>Actinomycetes</taxon>
        <taxon>Pseudonocardiales</taxon>
        <taxon>Pseudonocardiaceae</taxon>
        <taxon>Saccharothrix</taxon>
    </lineage>
</organism>
<reference evidence="3" key="1">
    <citation type="journal article" date="2021" name="Curr. Microbiol.">
        <title>Complete genome of nocamycin-producing strain Saccharothrix syringae NRRL B-16468 reveals the biosynthetic potential for secondary metabolites.</title>
        <authorList>
            <person name="Mo X."/>
            <person name="Yang S."/>
        </authorList>
    </citation>
    <scope>NUCLEOTIDE SEQUENCE [LARGE SCALE GENOMIC DNA]</scope>
    <source>
        <strain evidence="3">ATCC 51364 / DSM 43886 / JCM 6844 / KCTC 9398 / NBRC 14523 / NRRL B-16468 / INA 2240</strain>
    </source>
</reference>
<proteinExistence type="predicted"/>
<accession>A0A5Q0H8M0</accession>
<name>A0A5Q0H8M0_SACSY</name>
<dbReference type="KEGG" id="ssyi:EKG83_38460"/>
<keyword evidence="1" id="KW-0812">Transmembrane</keyword>
<feature type="transmembrane region" description="Helical" evidence="1">
    <location>
        <begin position="66"/>
        <end position="84"/>
    </location>
</feature>
<dbReference type="RefSeq" id="WP_033430668.1">
    <property type="nucleotide sequence ID" value="NZ_CP034550.1"/>
</dbReference>
<keyword evidence="1" id="KW-0472">Membrane</keyword>
<sequence>MLRNAPAEVRLACLVGAAGALLFVLEGLLWAQLDGDPGVIRFPVIVAVPELLVLVGLVAGLRPARLTAAWLFGLVALVHLLTVLGDGPVWVRVLSGVLSAVHVFAVVLLNTRPARLHFIGGQR</sequence>
<evidence type="ECO:0000313" key="3">
    <source>
        <dbReference type="Proteomes" id="UP000325787"/>
    </source>
</evidence>
<gene>
    <name evidence="2" type="ORF">EKG83_38460</name>
</gene>
<dbReference type="EMBL" id="CP034550">
    <property type="protein sequence ID" value="QFZ22529.1"/>
    <property type="molecule type" value="Genomic_DNA"/>
</dbReference>
<feature type="transmembrane region" description="Helical" evidence="1">
    <location>
        <begin position="90"/>
        <end position="109"/>
    </location>
</feature>
<evidence type="ECO:0000256" key="1">
    <source>
        <dbReference type="SAM" id="Phobius"/>
    </source>
</evidence>
<keyword evidence="3" id="KW-1185">Reference proteome</keyword>
<dbReference type="AlphaFoldDB" id="A0A5Q0H8M0"/>
<feature type="transmembrane region" description="Helical" evidence="1">
    <location>
        <begin position="39"/>
        <end position="59"/>
    </location>
</feature>